<dbReference type="Pfam" id="PF00560">
    <property type="entry name" value="LRR_1"/>
    <property type="match status" value="9"/>
</dbReference>
<dbReference type="SUPFAM" id="SSF56112">
    <property type="entry name" value="Protein kinase-like (PK-like)"/>
    <property type="match status" value="1"/>
</dbReference>
<dbReference type="Gene3D" id="3.30.200.20">
    <property type="entry name" value="Phosphorylase Kinase, domain 1"/>
    <property type="match status" value="1"/>
</dbReference>
<dbReference type="GO" id="GO:0016020">
    <property type="term" value="C:membrane"/>
    <property type="evidence" value="ECO:0007669"/>
    <property type="project" value="UniProtKB-SubCell"/>
</dbReference>
<dbReference type="PROSITE" id="PS50011">
    <property type="entry name" value="PROTEIN_KINASE_DOM"/>
    <property type="match status" value="1"/>
</dbReference>
<evidence type="ECO:0000256" key="4">
    <source>
        <dbReference type="ARBA" id="ARBA00022692"/>
    </source>
</evidence>
<keyword evidence="6" id="KW-0677">Repeat</keyword>
<dbReference type="Gene3D" id="3.80.10.10">
    <property type="entry name" value="Ribonuclease Inhibitor"/>
    <property type="match status" value="2"/>
</dbReference>
<dbReference type="InterPro" id="IPR000719">
    <property type="entry name" value="Prot_kinase_dom"/>
</dbReference>
<evidence type="ECO:0000256" key="7">
    <source>
        <dbReference type="ARBA" id="ARBA00022741"/>
    </source>
</evidence>
<keyword evidence="2" id="KW-0433">Leucine-rich repeat</keyword>
<reference evidence="16 17" key="1">
    <citation type="submission" date="2019-12" db="EMBL/GenBank/DDBJ databases">
        <authorList>
            <person name="Alioto T."/>
            <person name="Alioto T."/>
            <person name="Gomez Garrido J."/>
        </authorList>
    </citation>
    <scope>NUCLEOTIDE SEQUENCE [LARGE SCALE GENOMIC DNA]</scope>
</reference>
<dbReference type="InterPro" id="IPR050647">
    <property type="entry name" value="Plant_LRR-RLKs"/>
</dbReference>
<evidence type="ECO:0000256" key="14">
    <source>
        <dbReference type="SAM" id="Phobius"/>
    </source>
</evidence>
<dbReference type="Gene3D" id="1.10.510.10">
    <property type="entry name" value="Transferase(Phosphotransferase) domain 1"/>
    <property type="match status" value="1"/>
</dbReference>
<dbReference type="Gramene" id="OE9A052934T1">
    <property type="protein sequence ID" value="OE9A052934C1"/>
    <property type="gene ID" value="OE9A052934"/>
</dbReference>
<evidence type="ECO:0000256" key="9">
    <source>
        <dbReference type="ARBA" id="ARBA00022989"/>
    </source>
</evidence>
<evidence type="ECO:0000256" key="11">
    <source>
        <dbReference type="ARBA" id="ARBA00023170"/>
    </source>
</evidence>
<dbReference type="FunFam" id="3.80.10.10:FF:000095">
    <property type="entry name" value="LRR receptor-like serine/threonine-protein kinase GSO1"/>
    <property type="match status" value="2"/>
</dbReference>
<evidence type="ECO:0000256" key="12">
    <source>
        <dbReference type="ARBA" id="ARBA00023180"/>
    </source>
</evidence>
<dbReference type="PANTHER" id="PTHR48056">
    <property type="entry name" value="LRR RECEPTOR-LIKE SERINE/THREONINE-PROTEIN KINASE-RELATED"/>
    <property type="match status" value="1"/>
</dbReference>
<keyword evidence="8" id="KW-0067">ATP-binding</keyword>
<evidence type="ECO:0000256" key="8">
    <source>
        <dbReference type="ARBA" id="ARBA00022840"/>
    </source>
</evidence>
<dbReference type="SMART" id="SM00369">
    <property type="entry name" value="LRR_TYP"/>
    <property type="match status" value="7"/>
</dbReference>
<feature type="compositionally biased region" description="Polar residues" evidence="13">
    <location>
        <begin position="34"/>
        <end position="43"/>
    </location>
</feature>
<keyword evidence="11 16" id="KW-0675">Receptor</keyword>
<dbReference type="InterPro" id="IPR032675">
    <property type="entry name" value="LRR_dom_sf"/>
</dbReference>
<sequence length="1025" mass="112782">MKEESQTSPLTQNNVEALCNRRPSLCSRRHSHSLGRQSSTSKSLPVAVESPEAESKSLPLSLESPEADHNVEVVFSLATARETEQRRSGTRQRPWSWKTKDAFSSQQRTKHPKFHANIGLSQTVKSSQLHSNLSISNMYMILGLPFQILALVYSSLHVFMHFFHPHTRKFIESQNEQVCKNCFHTVDFLDLYSVGVLSVAFRTDYVNRLAGSLPNFNRFRTLEHLDFSQNSLTGEIDSQFLELDSLKSLNLSQNNFTGTVPINLGKLYLLEELQLSFNQFTGGIPSQILKYGNLNLVDLSLNRLSGLIPDEFGGLSKLKILILSINYLSGGIPKSLSNITTLLRFAANQNKLNGTIPPGITSHLRNLDLSYNSLTGTIPSDLLARTNLQSIDLSYNNLKGLIPENIHTRLFRLRLGGNSLNGTLPGESLGSLGELTYLELDNNNLTGSIPPEISKCTNLALLNLARNGLTGPLPTSLGNLANLQVLNLQLNRFVGEIPTQITMLRRLQRLKLSWNSLSGSIPDSFSNLRNLTNLDLQGNHLRGSIPDSIGNLDILLELQLGKNQLSGHIPAMPQSLQIALNLSYNLFEGDIPISLSRLTSLEVLDLSNNRFSGEIPKFLTQMQTLTRLVLTNNQLTGMVPQFGNFVDVNWGGNKDLINSTQNLPPASQRKRKPVASGAIVASAAAVIAVGLITLISLLISRRYYRINDEHLDPGEETVQPQVVGEKLLTTNSIHRSNIDFSKAMEAVANPSNIFLKSRFSTYYKAVMPSGVSYFVKKLNWSDKIFQLGSHEKFGEELEILGKLCNSNVMIPLAYALTVDNAYLFYEFSPKGTLSDVLHVGSGNSSLEWASRYSIAIGVAQGLAFLHGSNSSPVLLFDLSSKTIMLKSLNEPQVGDIELCKVIDPSKSTGSLSTIAGSVGYIPPEYAYTMRLTKAGNVYSFGVILLELLTGKPPVNGGTELAKAVLSNSAQQNKWDEILDFSVSKTSAAITRQMLAVLKVALACVSISPDDRPNMKSVLRMLLNAR</sequence>
<dbReference type="InterPro" id="IPR011009">
    <property type="entry name" value="Kinase-like_dom_sf"/>
</dbReference>
<dbReference type="Proteomes" id="UP000594638">
    <property type="component" value="Unassembled WGS sequence"/>
</dbReference>
<dbReference type="OrthoDB" id="4062651at2759"/>
<keyword evidence="7" id="KW-0547">Nucleotide-binding</keyword>
<dbReference type="GO" id="GO:0004672">
    <property type="term" value="F:protein kinase activity"/>
    <property type="evidence" value="ECO:0007669"/>
    <property type="project" value="InterPro"/>
</dbReference>
<gene>
    <name evidence="16" type="ORF">OLEA9_A052934</name>
</gene>
<accession>A0A8S0T336</accession>
<feature type="region of interest" description="Disordered" evidence="13">
    <location>
        <begin position="21"/>
        <end position="63"/>
    </location>
</feature>
<dbReference type="GO" id="GO:0005524">
    <property type="term" value="F:ATP binding"/>
    <property type="evidence" value="ECO:0007669"/>
    <property type="project" value="UniProtKB-KW"/>
</dbReference>
<protein>
    <submittedName>
        <fullName evidence="16">Leucine-rich repeat receptor-like tyrosine-kinase PXC3</fullName>
    </submittedName>
</protein>
<dbReference type="InterPro" id="IPR003591">
    <property type="entry name" value="Leu-rich_rpt_typical-subtyp"/>
</dbReference>
<keyword evidence="10 14" id="KW-0472">Membrane</keyword>
<dbReference type="PANTHER" id="PTHR48056:SF17">
    <property type="entry name" value="LEUCINE-RICH REPEAT RECEPTOR PROTEIN KINASE EMS1"/>
    <property type="match status" value="1"/>
</dbReference>
<evidence type="ECO:0000256" key="10">
    <source>
        <dbReference type="ARBA" id="ARBA00023136"/>
    </source>
</evidence>
<feature type="region of interest" description="Disordered" evidence="13">
    <location>
        <begin position="81"/>
        <end position="102"/>
    </location>
</feature>
<proteinExistence type="predicted"/>
<dbReference type="PRINTS" id="PR00019">
    <property type="entry name" value="LEURICHRPT"/>
</dbReference>
<dbReference type="Pfam" id="PF00069">
    <property type="entry name" value="Pkinase"/>
    <property type="match status" value="1"/>
</dbReference>
<dbReference type="AlphaFoldDB" id="A0A8S0T336"/>
<evidence type="ECO:0000256" key="2">
    <source>
        <dbReference type="ARBA" id="ARBA00022614"/>
    </source>
</evidence>
<dbReference type="FunFam" id="1.10.510.10:FF:000388">
    <property type="entry name" value="Leucine-rich repeat receptor-like tyrosine-protein kinase PXC3"/>
    <property type="match status" value="1"/>
</dbReference>
<comment type="caution">
    <text evidence="16">The sequence shown here is derived from an EMBL/GenBank/DDBJ whole genome shotgun (WGS) entry which is preliminary data.</text>
</comment>
<name>A0A8S0T336_OLEEU</name>
<evidence type="ECO:0000256" key="3">
    <source>
        <dbReference type="ARBA" id="ARBA00022679"/>
    </source>
</evidence>
<dbReference type="GO" id="GO:0006952">
    <property type="term" value="P:defense response"/>
    <property type="evidence" value="ECO:0007669"/>
    <property type="project" value="UniProtKB-ARBA"/>
</dbReference>
<dbReference type="EMBL" id="CACTIH010005606">
    <property type="protein sequence ID" value="CAA2998815.1"/>
    <property type="molecule type" value="Genomic_DNA"/>
</dbReference>
<dbReference type="GO" id="GO:0051707">
    <property type="term" value="P:response to other organism"/>
    <property type="evidence" value="ECO:0007669"/>
    <property type="project" value="UniProtKB-ARBA"/>
</dbReference>
<dbReference type="SUPFAM" id="SSF52058">
    <property type="entry name" value="L domain-like"/>
    <property type="match status" value="2"/>
</dbReference>
<evidence type="ECO:0000313" key="17">
    <source>
        <dbReference type="Proteomes" id="UP000594638"/>
    </source>
</evidence>
<evidence type="ECO:0000256" key="6">
    <source>
        <dbReference type="ARBA" id="ARBA00022737"/>
    </source>
</evidence>
<evidence type="ECO:0000313" key="16">
    <source>
        <dbReference type="EMBL" id="CAA2998815.1"/>
    </source>
</evidence>
<feature type="transmembrane region" description="Helical" evidence="14">
    <location>
        <begin position="674"/>
        <end position="699"/>
    </location>
</feature>
<keyword evidence="12" id="KW-0325">Glycoprotein</keyword>
<evidence type="ECO:0000259" key="15">
    <source>
        <dbReference type="PROSITE" id="PS50011"/>
    </source>
</evidence>
<dbReference type="Pfam" id="PF13855">
    <property type="entry name" value="LRR_8"/>
    <property type="match status" value="1"/>
</dbReference>
<keyword evidence="3" id="KW-0808">Transferase</keyword>
<feature type="domain" description="Protein kinase" evidence="15">
    <location>
        <begin position="748"/>
        <end position="1025"/>
    </location>
</feature>
<keyword evidence="4 14" id="KW-0812">Transmembrane</keyword>
<evidence type="ECO:0000256" key="5">
    <source>
        <dbReference type="ARBA" id="ARBA00022729"/>
    </source>
</evidence>
<keyword evidence="17" id="KW-1185">Reference proteome</keyword>
<dbReference type="PROSITE" id="PS51450">
    <property type="entry name" value="LRR"/>
    <property type="match status" value="1"/>
</dbReference>
<evidence type="ECO:0000256" key="1">
    <source>
        <dbReference type="ARBA" id="ARBA00004479"/>
    </source>
</evidence>
<evidence type="ECO:0000256" key="13">
    <source>
        <dbReference type="SAM" id="MobiDB-lite"/>
    </source>
</evidence>
<dbReference type="FunFam" id="3.30.200.20:FF:000454">
    <property type="entry name" value="Leucine-rich repeat receptor-like tyrosine-protein kinase PXC3"/>
    <property type="match status" value="1"/>
</dbReference>
<organism evidence="16 17">
    <name type="scientific">Olea europaea subsp. europaea</name>
    <dbReference type="NCBI Taxonomy" id="158383"/>
    <lineage>
        <taxon>Eukaryota</taxon>
        <taxon>Viridiplantae</taxon>
        <taxon>Streptophyta</taxon>
        <taxon>Embryophyta</taxon>
        <taxon>Tracheophyta</taxon>
        <taxon>Spermatophyta</taxon>
        <taxon>Magnoliopsida</taxon>
        <taxon>eudicotyledons</taxon>
        <taxon>Gunneridae</taxon>
        <taxon>Pentapetalae</taxon>
        <taxon>asterids</taxon>
        <taxon>lamiids</taxon>
        <taxon>Lamiales</taxon>
        <taxon>Oleaceae</taxon>
        <taxon>Oleeae</taxon>
        <taxon>Olea</taxon>
    </lineage>
</organism>
<keyword evidence="9 14" id="KW-1133">Transmembrane helix</keyword>
<comment type="subcellular location">
    <subcellularLocation>
        <location evidence="1">Membrane</location>
        <topology evidence="1">Single-pass type I membrane protein</topology>
    </subcellularLocation>
</comment>
<keyword evidence="5" id="KW-0732">Signal</keyword>
<dbReference type="InterPro" id="IPR001611">
    <property type="entry name" value="Leu-rich_rpt"/>
</dbReference>